<reference evidence="7 8" key="1">
    <citation type="journal article" date="2011" name="J. Bacteriol.">
        <title>Genome Sequence of the Ruminal Bacterium Megasphaera elsdenii.</title>
        <authorList>
            <person name="Marx H."/>
            <person name="Graf A.B."/>
            <person name="Tatto N."/>
            <person name="Thallinger G.G."/>
            <person name="Mattanovich D."/>
            <person name="Sauer M."/>
        </authorList>
    </citation>
    <scope>NUCLEOTIDE SEQUENCE [LARGE SCALE GENOMIC DNA]</scope>
    <source>
        <strain evidence="7 8">DSM 20460</strain>
    </source>
</reference>
<evidence type="ECO:0000256" key="5">
    <source>
        <dbReference type="SAM" id="Phobius"/>
    </source>
</evidence>
<feature type="transmembrane region" description="Helical" evidence="5">
    <location>
        <begin position="61"/>
        <end position="80"/>
    </location>
</feature>
<dbReference type="Proteomes" id="UP000010111">
    <property type="component" value="Chromosome"/>
</dbReference>
<feature type="transmembrane region" description="Helical" evidence="5">
    <location>
        <begin position="86"/>
        <end position="103"/>
    </location>
</feature>
<feature type="transmembrane region" description="Helical" evidence="5">
    <location>
        <begin position="151"/>
        <end position="172"/>
    </location>
</feature>
<evidence type="ECO:0000256" key="4">
    <source>
        <dbReference type="ARBA" id="ARBA00023136"/>
    </source>
</evidence>
<keyword evidence="2 5" id="KW-0812">Transmembrane</keyword>
<dbReference type="AlphaFoldDB" id="G0VRS7"/>
<feature type="transmembrane region" description="Helical" evidence="5">
    <location>
        <begin position="184"/>
        <end position="203"/>
    </location>
</feature>
<feature type="transmembrane region" description="Helical" evidence="5">
    <location>
        <begin position="209"/>
        <end position="227"/>
    </location>
</feature>
<dbReference type="HOGENOM" id="CLU_852065_0_0_9"/>
<comment type="subcellular location">
    <subcellularLocation>
        <location evidence="1">Membrane</location>
        <topology evidence="1">Multi-pass membrane protein</topology>
    </subcellularLocation>
</comment>
<feature type="domain" description="O-antigen ligase-related" evidence="6">
    <location>
        <begin position="192"/>
        <end position="321"/>
    </location>
</feature>
<dbReference type="InterPro" id="IPR051533">
    <property type="entry name" value="WaaL-like"/>
</dbReference>
<sequence length="326" mass="37623">MKISGKLCLYIWVSALSLSLFFFSTTISNAGTSISYSIAILMTVFIYYHQGYKLSFPDKRFLYPYLIFFCLLFISTIAIADKISLHYLWKYFTWSFPFFLFYYASCVRCNCLIKVYQTTTFGILVAFSAVSLYLFLTSPLGTRITGFSNQANLYAILIESVLPYGVFSMVMIWKNKLYIEKYSYVVRVLPCFIVVLGIISLLLTKSRGACAGFGISFLFLLAIQIWIRKNNFSPTMKKIFLACIVTFGFTGILFLHTGYLSRGYDGERILLWKSSYQMWQDHKLLGVGFSDWKVEYDDKYISPHAKEPGLTMPHNVFISFFPEQDL</sequence>
<dbReference type="STRING" id="1064535.MELS_1748"/>
<dbReference type="GO" id="GO:0016020">
    <property type="term" value="C:membrane"/>
    <property type="evidence" value="ECO:0007669"/>
    <property type="project" value="UniProtKB-SubCell"/>
</dbReference>
<feature type="transmembrane region" description="Helical" evidence="5">
    <location>
        <begin position="7"/>
        <end position="27"/>
    </location>
</feature>
<keyword evidence="8" id="KW-1185">Reference proteome</keyword>
<dbReference type="InterPro" id="IPR007016">
    <property type="entry name" value="O-antigen_ligase-rel_domated"/>
</dbReference>
<dbReference type="Pfam" id="PF04932">
    <property type="entry name" value="Wzy_C"/>
    <property type="match status" value="1"/>
</dbReference>
<accession>G0VRS7</accession>
<proteinExistence type="predicted"/>
<dbReference type="EMBL" id="HE576794">
    <property type="protein sequence ID" value="CCC73967.1"/>
    <property type="molecule type" value="Genomic_DNA"/>
</dbReference>
<evidence type="ECO:0000259" key="6">
    <source>
        <dbReference type="Pfam" id="PF04932"/>
    </source>
</evidence>
<dbReference type="KEGG" id="med:MELS_1748"/>
<dbReference type="eggNOG" id="COG3307">
    <property type="taxonomic scope" value="Bacteria"/>
</dbReference>
<evidence type="ECO:0000256" key="2">
    <source>
        <dbReference type="ARBA" id="ARBA00022692"/>
    </source>
</evidence>
<dbReference type="PANTHER" id="PTHR37422:SF13">
    <property type="entry name" value="LIPOPOLYSACCHARIDE BIOSYNTHESIS PROTEIN PA4999-RELATED"/>
    <property type="match status" value="1"/>
</dbReference>
<keyword evidence="3 5" id="KW-1133">Transmembrane helix</keyword>
<name>G0VRS7_MEGEL</name>
<keyword evidence="4 5" id="KW-0472">Membrane</keyword>
<evidence type="ECO:0000256" key="3">
    <source>
        <dbReference type="ARBA" id="ARBA00022989"/>
    </source>
</evidence>
<evidence type="ECO:0000313" key="7">
    <source>
        <dbReference type="EMBL" id="CCC73967.1"/>
    </source>
</evidence>
<feature type="transmembrane region" description="Helical" evidence="5">
    <location>
        <begin position="33"/>
        <end position="49"/>
    </location>
</feature>
<gene>
    <name evidence="7" type="ORF">MELS_1748</name>
</gene>
<evidence type="ECO:0000313" key="8">
    <source>
        <dbReference type="Proteomes" id="UP000010111"/>
    </source>
</evidence>
<dbReference type="PANTHER" id="PTHR37422">
    <property type="entry name" value="TEICHURONIC ACID BIOSYNTHESIS PROTEIN TUAE"/>
    <property type="match status" value="1"/>
</dbReference>
<protein>
    <submittedName>
        <fullName evidence="7">O-antigen polymerase</fullName>
    </submittedName>
</protein>
<feature type="transmembrane region" description="Helical" evidence="5">
    <location>
        <begin position="115"/>
        <end position="136"/>
    </location>
</feature>
<feature type="transmembrane region" description="Helical" evidence="5">
    <location>
        <begin position="239"/>
        <end position="260"/>
    </location>
</feature>
<organism evidence="7 8">
    <name type="scientific">Megasphaera elsdenii DSM 20460</name>
    <dbReference type="NCBI Taxonomy" id="1064535"/>
    <lineage>
        <taxon>Bacteria</taxon>
        <taxon>Bacillati</taxon>
        <taxon>Bacillota</taxon>
        <taxon>Negativicutes</taxon>
        <taxon>Veillonellales</taxon>
        <taxon>Veillonellaceae</taxon>
        <taxon>Megasphaera</taxon>
    </lineage>
</organism>
<evidence type="ECO:0000256" key="1">
    <source>
        <dbReference type="ARBA" id="ARBA00004141"/>
    </source>
</evidence>